<dbReference type="Proteomes" id="UP000887569">
    <property type="component" value="Unplaced"/>
</dbReference>
<dbReference type="WBParaSite" id="PgR099_g027_t04">
    <property type="protein sequence ID" value="PgR099_g027_t04"/>
    <property type="gene ID" value="PgR099_g027"/>
</dbReference>
<dbReference type="WBParaSite" id="PgR099_g027_t11">
    <property type="protein sequence ID" value="PgR099_g027_t11"/>
    <property type="gene ID" value="PgR099_g027"/>
</dbReference>
<dbReference type="WBParaSite" id="PgR099_g027_t07">
    <property type="protein sequence ID" value="PgR099_g027_t07"/>
    <property type="gene ID" value="PgR099_g027"/>
</dbReference>
<reference evidence="2 3" key="1">
    <citation type="submission" date="2022-11" db="UniProtKB">
        <authorList>
            <consortium name="WormBaseParasite"/>
        </authorList>
    </citation>
    <scope>IDENTIFICATION</scope>
</reference>
<dbReference type="AlphaFoldDB" id="A0A915C7D6"/>
<organism evidence="1 2">
    <name type="scientific">Parascaris univalens</name>
    <name type="common">Nematode worm</name>
    <dbReference type="NCBI Taxonomy" id="6257"/>
    <lineage>
        <taxon>Eukaryota</taxon>
        <taxon>Metazoa</taxon>
        <taxon>Ecdysozoa</taxon>
        <taxon>Nematoda</taxon>
        <taxon>Chromadorea</taxon>
        <taxon>Rhabditida</taxon>
        <taxon>Spirurina</taxon>
        <taxon>Ascaridomorpha</taxon>
        <taxon>Ascaridoidea</taxon>
        <taxon>Ascarididae</taxon>
        <taxon>Parascaris</taxon>
    </lineage>
</organism>
<sequence length="147" mass="16799">MFVRSSVSISFASASIDARSRKPPEKASFLWRLDRSDVCIWTRPCPLRTVHVLTTKSRCLIPHSYLNKSPNPILHIEYALQLRFVKNRSCWPKYLHGILIRRHPILPLTLTAVAMLLFKIGAEIPLTGAVLSAANNTDWRAGYRLYK</sequence>
<evidence type="ECO:0000313" key="3">
    <source>
        <dbReference type="WBParaSite" id="PgR099_g027_t04"/>
    </source>
</evidence>
<dbReference type="WBParaSite" id="PgR099_g027_t10">
    <property type="protein sequence ID" value="PgR099_g027_t10"/>
    <property type="gene ID" value="PgR099_g027"/>
</dbReference>
<accession>A0A915C7D6</accession>
<evidence type="ECO:0000313" key="1">
    <source>
        <dbReference type="Proteomes" id="UP000887569"/>
    </source>
</evidence>
<dbReference type="WBParaSite" id="PgR099_g027_t03">
    <property type="protein sequence ID" value="PgR099_g027_t03"/>
    <property type="gene ID" value="PgR099_g027"/>
</dbReference>
<protein>
    <submittedName>
        <fullName evidence="2 3">Fibroin heavy chain-like</fullName>
    </submittedName>
</protein>
<name>A0A915C7D6_PARUN</name>
<proteinExistence type="predicted"/>
<keyword evidence="1" id="KW-1185">Reference proteome</keyword>
<evidence type="ECO:0000313" key="2">
    <source>
        <dbReference type="WBParaSite" id="PgR099_g027_t03"/>
    </source>
</evidence>